<protein>
    <submittedName>
        <fullName evidence="3">Neprosin</fullName>
    </submittedName>
</protein>
<evidence type="ECO:0000313" key="3">
    <source>
        <dbReference type="EMBL" id="KAG7555797.1"/>
    </source>
</evidence>
<keyword evidence="1" id="KW-0812">Transmembrane</keyword>
<keyword evidence="1" id="KW-0472">Membrane</keyword>
<evidence type="ECO:0000256" key="1">
    <source>
        <dbReference type="SAM" id="Phobius"/>
    </source>
</evidence>
<dbReference type="PANTHER" id="PTHR31589">
    <property type="entry name" value="PROTEIN, PUTATIVE (DUF239)-RELATED-RELATED"/>
    <property type="match status" value="1"/>
</dbReference>
<organism evidence="3 4">
    <name type="scientific">Arabidopsis suecica</name>
    <name type="common">Swedish thale-cress</name>
    <name type="synonym">Cardaminopsis suecica</name>
    <dbReference type="NCBI Taxonomy" id="45249"/>
    <lineage>
        <taxon>Eukaryota</taxon>
        <taxon>Viridiplantae</taxon>
        <taxon>Streptophyta</taxon>
        <taxon>Embryophyta</taxon>
        <taxon>Tracheophyta</taxon>
        <taxon>Spermatophyta</taxon>
        <taxon>Magnoliopsida</taxon>
        <taxon>eudicotyledons</taxon>
        <taxon>Gunneridae</taxon>
        <taxon>Pentapetalae</taxon>
        <taxon>rosids</taxon>
        <taxon>malvids</taxon>
        <taxon>Brassicales</taxon>
        <taxon>Brassicaceae</taxon>
        <taxon>Camelineae</taxon>
        <taxon>Arabidopsis</taxon>
    </lineage>
</organism>
<dbReference type="AlphaFoldDB" id="A0A8T1ZBU5"/>
<evidence type="ECO:0000313" key="4">
    <source>
        <dbReference type="Proteomes" id="UP000694251"/>
    </source>
</evidence>
<dbReference type="InterPro" id="IPR053168">
    <property type="entry name" value="Glutamic_endopeptidase"/>
</dbReference>
<dbReference type="PANTHER" id="PTHR31589:SF110">
    <property type="entry name" value="PROTEIN, PUTATIVE (DUF239)-RELATED"/>
    <property type="match status" value="1"/>
</dbReference>
<evidence type="ECO:0000259" key="2">
    <source>
        <dbReference type="PROSITE" id="PS52045"/>
    </source>
</evidence>
<dbReference type="Pfam" id="PF14365">
    <property type="entry name" value="Neprosin_AP"/>
    <property type="match status" value="1"/>
</dbReference>
<accession>A0A8T1ZBU5</accession>
<keyword evidence="4" id="KW-1185">Reference proteome</keyword>
<gene>
    <name evidence="3" type="ORF">ISN44_As11g018900</name>
</gene>
<comment type="caution">
    <text evidence="3">The sequence shown here is derived from an EMBL/GenBank/DDBJ whole genome shotgun (WGS) entry which is preliminary data.</text>
</comment>
<feature type="transmembrane region" description="Helical" evidence="1">
    <location>
        <begin position="390"/>
        <end position="407"/>
    </location>
</feature>
<name>A0A8T1ZBU5_ARASU</name>
<dbReference type="Proteomes" id="UP000694251">
    <property type="component" value="Chromosome 11"/>
</dbReference>
<keyword evidence="1" id="KW-1133">Transmembrane helix</keyword>
<proteinExistence type="predicted"/>
<feature type="domain" description="Neprosin PEP catalytic" evidence="2">
    <location>
        <begin position="128"/>
        <end position="383"/>
    </location>
</feature>
<dbReference type="EMBL" id="JAEFBJ010000011">
    <property type="protein sequence ID" value="KAG7555797.1"/>
    <property type="molecule type" value="Genomic_DNA"/>
</dbReference>
<dbReference type="InterPro" id="IPR004314">
    <property type="entry name" value="Neprosin"/>
</dbReference>
<reference evidence="3 4" key="1">
    <citation type="submission" date="2020-12" db="EMBL/GenBank/DDBJ databases">
        <title>Concerted genomic and epigenomic changes stabilize Arabidopsis allopolyploids.</title>
        <authorList>
            <person name="Chen Z."/>
        </authorList>
    </citation>
    <scope>NUCLEOTIDE SEQUENCE [LARGE SCALE GENOMIC DNA]</scope>
    <source>
        <strain evidence="3">As9502</strain>
        <tissue evidence="3">Leaf</tissue>
    </source>
</reference>
<dbReference type="PROSITE" id="PS52045">
    <property type="entry name" value="NEPROSIN_PEP_CD"/>
    <property type="match status" value="1"/>
</dbReference>
<sequence>MVQPFLFLCSVSKMEIFNSLMMLLIMGQFFIQLGGSVIPVSTIYSSDGDVIDCINRADQPAFDHPLLQNHIIQEYPTGMPQIERDVQENWQIWHETGEKCPTGTIPIRRDLDPKVSHKKKPKVHEVPNSANMGHKYAIAYMIDRQQVYGTRATFNVWAPIVEESTDFSLAQIWLASGSYETADLSTVEAGWQVFRSRYKDSQPRLFTYWTADGYNNTGCYGLDRPGFVQTSSTIAIGAAIGRTSTFGGTPLDMTLQIWKDPFSGHWWLAVGPNIVPIGYWPATIFTTLSDHATRVEWGGEVLYRNLSGVNTVAQMGSGEYADKGYGKAAYFCNLKVAENNHTLLPVQDFGVLADHPKYYTVKKSSNRNCGNHFYFGGPGPQRSGAVRGTVVSAFRVVYLGLICLVFVF</sequence>
<dbReference type="Pfam" id="PF03080">
    <property type="entry name" value="Neprosin"/>
    <property type="match status" value="1"/>
</dbReference>
<dbReference type="InterPro" id="IPR025521">
    <property type="entry name" value="Neprosin_propep"/>
</dbReference>
<dbReference type="OrthoDB" id="1858978at2759"/>